<dbReference type="KEGG" id="mmar:MODMU_2559"/>
<dbReference type="EMBL" id="FO203431">
    <property type="protein sequence ID" value="CCH87988.1"/>
    <property type="molecule type" value="Genomic_DNA"/>
</dbReference>
<reference evidence="1 2" key="1">
    <citation type="journal article" date="2012" name="J. Bacteriol.">
        <title>Genome Sequence of Radiation-Resistant Modestobacter marinus Strain BC501, a Representative Actinobacterium That Thrives on Calcareous Stone Surfaces.</title>
        <authorList>
            <person name="Normand P."/>
            <person name="Gury J."/>
            <person name="Pujic P."/>
            <person name="Chouaia B."/>
            <person name="Crotti E."/>
            <person name="Brusetti L."/>
            <person name="Daffonchio D."/>
            <person name="Vacherie B."/>
            <person name="Barbe V."/>
            <person name="Medigue C."/>
            <person name="Calteau A."/>
            <person name="Ghodhbane-Gtari F."/>
            <person name="Essoussi I."/>
            <person name="Nouioui I."/>
            <person name="Abbassi-Ghozzi I."/>
            <person name="Gtari M."/>
        </authorList>
    </citation>
    <scope>NUCLEOTIDE SEQUENCE [LARGE SCALE GENOMIC DNA]</scope>
    <source>
        <strain evidence="2">BC 501</strain>
    </source>
</reference>
<accession>I4EX75</accession>
<organism evidence="1 2">
    <name type="scientific">Modestobacter italicus (strain DSM 44449 / CECT 9708 / BC 501)</name>
    <dbReference type="NCBI Taxonomy" id="2732864"/>
    <lineage>
        <taxon>Bacteria</taxon>
        <taxon>Bacillati</taxon>
        <taxon>Actinomycetota</taxon>
        <taxon>Actinomycetes</taxon>
        <taxon>Geodermatophilales</taxon>
        <taxon>Geodermatophilaceae</taxon>
        <taxon>Modestobacter</taxon>
    </lineage>
</organism>
<sequence>MPELTPDPTPASTYFDTVEPTWTHADGRRFWRLTEAVQVTVHPNGHIEIIDTTRRTFRVRTLPSRKGRKIDLSLRPDAA</sequence>
<protein>
    <submittedName>
        <fullName evidence="1">Uncharacterized protein</fullName>
    </submittedName>
</protein>
<dbReference type="Proteomes" id="UP000006461">
    <property type="component" value="Chromosome"/>
</dbReference>
<proteinExistence type="predicted"/>
<gene>
    <name evidence="1" type="ordered locus">MODMU_2559</name>
</gene>
<dbReference type="HOGENOM" id="CLU_2602152_0_0_11"/>
<dbReference type="STRING" id="477641.MODMU_2559"/>
<evidence type="ECO:0000313" key="2">
    <source>
        <dbReference type="Proteomes" id="UP000006461"/>
    </source>
</evidence>
<evidence type="ECO:0000313" key="1">
    <source>
        <dbReference type="EMBL" id="CCH87988.1"/>
    </source>
</evidence>
<dbReference type="AlphaFoldDB" id="I4EX75"/>
<keyword evidence="2" id="KW-1185">Reference proteome</keyword>
<name>I4EX75_MODI5</name>